<dbReference type="CDD" id="cd11615">
    <property type="entry name" value="SAF_NeuB_like"/>
    <property type="match status" value="1"/>
</dbReference>
<gene>
    <name evidence="2" type="ORF">Thi970DRAFT_03810</name>
</gene>
<dbReference type="Proteomes" id="UP000002964">
    <property type="component" value="Unassembled WGS sequence"/>
</dbReference>
<dbReference type="eggNOG" id="COG2089">
    <property type="taxonomic scope" value="Bacteria"/>
</dbReference>
<dbReference type="InterPro" id="IPR013132">
    <property type="entry name" value="PseI/NeuA/B-like_N"/>
</dbReference>
<dbReference type="Pfam" id="PF08666">
    <property type="entry name" value="SAF"/>
    <property type="match status" value="1"/>
</dbReference>
<dbReference type="SUPFAM" id="SSF51269">
    <property type="entry name" value="AFP III-like domain"/>
    <property type="match status" value="1"/>
</dbReference>
<dbReference type="InterPro" id="IPR036732">
    <property type="entry name" value="AFP_Neu5c_C_sf"/>
</dbReference>
<dbReference type="InterPro" id="IPR020030">
    <property type="entry name" value="Pseudaminic_synth_PseI"/>
</dbReference>
<dbReference type="SUPFAM" id="SSF51569">
    <property type="entry name" value="Aldolase"/>
    <property type="match status" value="1"/>
</dbReference>
<dbReference type="AlphaFoldDB" id="H8Z4D1"/>
<dbReference type="RefSeq" id="WP_009150591.1">
    <property type="nucleotide sequence ID" value="NZ_CP121471.1"/>
</dbReference>
<dbReference type="Pfam" id="PF03102">
    <property type="entry name" value="NeuB"/>
    <property type="match status" value="1"/>
</dbReference>
<dbReference type="NCBIfam" id="TIGR03586">
    <property type="entry name" value="PseI"/>
    <property type="match status" value="1"/>
</dbReference>
<dbReference type="InterPro" id="IPR051690">
    <property type="entry name" value="PseI-like"/>
</dbReference>
<dbReference type="STRING" id="631362.Thi970DRAFT_03810"/>
<reference evidence="2 3" key="2">
    <citation type="submission" date="2011-11" db="EMBL/GenBank/DDBJ databases">
        <authorList>
            <consortium name="US DOE Joint Genome Institute"/>
            <person name="Lucas S."/>
            <person name="Han J."/>
            <person name="Lapidus A."/>
            <person name="Cheng J.-F."/>
            <person name="Goodwin L."/>
            <person name="Pitluck S."/>
            <person name="Peters L."/>
            <person name="Ovchinnikova G."/>
            <person name="Zhang X."/>
            <person name="Detter J.C."/>
            <person name="Han C."/>
            <person name="Tapia R."/>
            <person name="Land M."/>
            <person name="Hauser L."/>
            <person name="Kyrpides N."/>
            <person name="Ivanova N."/>
            <person name="Pagani I."/>
            <person name="Vogl K."/>
            <person name="Liu Z."/>
            <person name="Overmann J."/>
            <person name="Frigaard N.-U."/>
            <person name="Bryant D."/>
            <person name="Woyke T."/>
        </authorList>
    </citation>
    <scope>NUCLEOTIDE SEQUENCE [LARGE SCALE GENOMIC DNA]</scope>
    <source>
        <strain evidence="2 3">970</strain>
    </source>
</reference>
<name>H8Z4D1_9GAMM</name>
<dbReference type="InterPro" id="IPR057736">
    <property type="entry name" value="SAF_PseI/NeuA/NeuB"/>
</dbReference>
<dbReference type="GO" id="GO:0047444">
    <property type="term" value="F:N-acylneuraminate-9-phosphate synthase activity"/>
    <property type="evidence" value="ECO:0007669"/>
    <property type="project" value="TreeGrafter"/>
</dbReference>
<keyword evidence="3" id="KW-1185">Reference proteome</keyword>
<evidence type="ECO:0000313" key="3">
    <source>
        <dbReference type="Proteomes" id="UP000002964"/>
    </source>
</evidence>
<dbReference type="Gene3D" id="3.90.1210.10">
    <property type="entry name" value="Antifreeze-like/N-acetylneuraminic acid synthase C-terminal domain"/>
    <property type="match status" value="1"/>
</dbReference>
<reference evidence="3" key="1">
    <citation type="submission" date="2011-06" db="EMBL/GenBank/DDBJ databases">
        <authorList>
            <consortium name="US DOE Joint Genome Institute (JGI-PGF)"/>
            <person name="Lucas S."/>
            <person name="Han J."/>
            <person name="Lapidus A."/>
            <person name="Cheng J.-F."/>
            <person name="Goodwin L."/>
            <person name="Pitluck S."/>
            <person name="Peters L."/>
            <person name="Land M.L."/>
            <person name="Hauser L."/>
            <person name="Vogl K."/>
            <person name="Liu Z."/>
            <person name="Overmann J."/>
            <person name="Frigaard N.-U."/>
            <person name="Bryant D.A."/>
            <person name="Woyke T.J."/>
        </authorList>
    </citation>
    <scope>NUCLEOTIDE SEQUENCE [LARGE SCALE GENOMIC DNA]</scope>
    <source>
        <strain evidence="3">970</strain>
    </source>
</reference>
<dbReference type="InterPro" id="IPR006190">
    <property type="entry name" value="SAF_AFP_Neu5Ac"/>
</dbReference>
<dbReference type="PANTHER" id="PTHR42966:SF2">
    <property type="entry name" value="PSEUDAMINIC ACID SYNTHASE"/>
    <property type="match status" value="1"/>
</dbReference>
<dbReference type="InterPro" id="IPR013974">
    <property type="entry name" value="SAF"/>
</dbReference>
<dbReference type="PANTHER" id="PTHR42966">
    <property type="entry name" value="N-ACETYLNEURAMINATE SYNTHASE"/>
    <property type="match status" value="1"/>
</dbReference>
<feature type="domain" description="AFP-like" evidence="1">
    <location>
        <begin position="296"/>
        <end position="354"/>
    </location>
</feature>
<evidence type="ECO:0000259" key="1">
    <source>
        <dbReference type="PROSITE" id="PS50844"/>
    </source>
</evidence>
<protein>
    <submittedName>
        <fullName evidence="2">Pseudaminic acid synthase</fullName>
    </submittedName>
</protein>
<accession>H8Z4D1</accession>
<dbReference type="OrthoDB" id="9781701at2"/>
<evidence type="ECO:0000313" key="2">
    <source>
        <dbReference type="EMBL" id="EIC20188.1"/>
    </source>
</evidence>
<dbReference type="HOGENOM" id="CLU_040465_0_1_6"/>
<dbReference type="GO" id="GO:0016051">
    <property type="term" value="P:carbohydrate biosynthetic process"/>
    <property type="evidence" value="ECO:0007669"/>
    <property type="project" value="InterPro"/>
</dbReference>
<dbReference type="EMBL" id="JH603170">
    <property type="protein sequence ID" value="EIC20188.1"/>
    <property type="molecule type" value="Genomic_DNA"/>
</dbReference>
<dbReference type="PROSITE" id="PS50844">
    <property type="entry name" value="AFP_LIKE"/>
    <property type="match status" value="1"/>
</dbReference>
<organism evidence="2 3">
    <name type="scientific">Thiorhodovibrio frisius</name>
    <dbReference type="NCBI Taxonomy" id="631362"/>
    <lineage>
        <taxon>Bacteria</taxon>
        <taxon>Pseudomonadati</taxon>
        <taxon>Pseudomonadota</taxon>
        <taxon>Gammaproteobacteria</taxon>
        <taxon>Chromatiales</taxon>
        <taxon>Chromatiaceae</taxon>
        <taxon>Thiorhodovibrio</taxon>
    </lineage>
</organism>
<dbReference type="InterPro" id="IPR013785">
    <property type="entry name" value="Aldolase_TIM"/>
</dbReference>
<sequence>MTDDAFRIGDLRFGRDQPPRIIAELSGNHGGSLDTALALIDAAARAGADAIKLQTYKPETMTLDHDGPGFVIDDPNSLWRGERLFDLYQRAATPWDWHPALLARARELGVIAFSSPFDASAVDFLETLATPCYKIASFENLDQPLLARVAATGKPVILSTGMATAEELDESIACLRAHGCCSLLLLHCISAYPAPLDQANLRAIPALAARHGVPVGLSDHSLGQTAAIAATALGAVAIEKHLCLERAGGAVDAAFSLEPEELKALVTNTRAAHAALGSGEIGCAPAEQASLTHRRSIYLVADLPAGTILAPEHLQIIRPGLGLPPKAYPQVIGRRLACNLARGTPLRWEHFVED</sequence>
<dbReference type="SMART" id="SM00858">
    <property type="entry name" value="SAF"/>
    <property type="match status" value="1"/>
</dbReference>
<proteinExistence type="predicted"/>
<dbReference type="Gene3D" id="3.20.20.70">
    <property type="entry name" value="Aldolase class I"/>
    <property type="match status" value="1"/>
</dbReference>